<name>A0AA92W1J0_9BACT</name>
<keyword evidence="1" id="KW-0812">Transmembrane</keyword>
<protein>
    <submittedName>
        <fullName evidence="2">Uncharacterized protein</fullName>
    </submittedName>
</protein>
<comment type="caution">
    <text evidence="2">The sequence shown here is derived from an EMBL/GenBank/DDBJ whole genome shotgun (WGS) entry which is preliminary data.</text>
</comment>
<keyword evidence="1" id="KW-0472">Membrane</keyword>
<dbReference type="Proteomes" id="UP000286113">
    <property type="component" value="Unassembled WGS sequence"/>
</dbReference>
<reference evidence="2 3" key="1">
    <citation type="submission" date="2018-08" db="EMBL/GenBank/DDBJ databases">
        <title>A genome reference for cultivated species of the human gut microbiota.</title>
        <authorList>
            <person name="Zou Y."/>
            <person name="Xue W."/>
            <person name="Luo G."/>
        </authorList>
    </citation>
    <scope>NUCLEOTIDE SEQUENCE [LARGE SCALE GENOMIC DNA]</scope>
    <source>
        <strain evidence="2 3">AF22-1</strain>
    </source>
</reference>
<dbReference type="AlphaFoldDB" id="A0AA92W1J0"/>
<sequence>MIKCISKASIIRLINNFIMFSTQFWLIVIGFAQMIGCCWIFSMFQKRAYKREIRSRHSYVLLAKLLAEEEKLRCNISKCNEDGTGEVYLGLPEGIVKVFSLGNGRFAISLVGAVIINDLHVDMAREICKDLNTKESRVRYSVGFEPAFSKTGISITCDFEEDGDDETTEYDILSYTKTYLEPKQQELQTIWTQKMKEIQ</sequence>
<evidence type="ECO:0000256" key="1">
    <source>
        <dbReference type="SAM" id="Phobius"/>
    </source>
</evidence>
<organism evidence="2 3">
    <name type="scientific">Segatella copri</name>
    <dbReference type="NCBI Taxonomy" id="165179"/>
    <lineage>
        <taxon>Bacteria</taxon>
        <taxon>Pseudomonadati</taxon>
        <taxon>Bacteroidota</taxon>
        <taxon>Bacteroidia</taxon>
        <taxon>Bacteroidales</taxon>
        <taxon>Prevotellaceae</taxon>
        <taxon>Segatella</taxon>
    </lineage>
</organism>
<proteinExistence type="predicted"/>
<gene>
    <name evidence="2" type="ORF">DWX90_13130</name>
</gene>
<accession>A0AA92W1J0</accession>
<evidence type="ECO:0000313" key="2">
    <source>
        <dbReference type="EMBL" id="RGS45596.1"/>
    </source>
</evidence>
<dbReference type="EMBL" id="QRVN01000032">
    <property type="protein sequence ID" value="RGS45596.1"/>
    <property type="molecule type" value="Genomic_DNA"/>
</dbReference>
<feature type="transmembrane region" description="Helical" evidence="1">
    <location>
        <begin position="24"/>
        <end position="44"/>
    </location>
</feature>
<keyword evidence="1" id="KW-1133">Transmembrane helix</keyword>
<evidence type="ECO:0000313" key="3">
    <source>
        <dbReference type="Proteomes" id="UP000286113"/>
    </source>
</evidence>